<sequence length="160" mass="18644">MIHAKEVLADQLLGNSNDQGWYLSFEQAIEGVTEEEAFYKLHSDSHSIAQIIVHLIYWNETWQKRYKSRDVAAVAPLKDNAESFLMKEELTLSCLKEKLLEVLLQWQELLDEEQLELEVKGFPVSISAKWWGVLANCTTHNAYHIGQIVYIKKYLKARYE</sequence>
<feature type="domain" description="DinB-like" evidence="1">
    <location>
        <begin position="25"/>
        <end position="148"/>
    </location>
</feature>
<keyword evidence="3" id="KW-1185">Reference proteome</keyword>
<dbReference type="OrthoDB" id="9798830at2"/>
<dbReference type="Pfam" id="PF12867">
    <property type="entry name" value="DinB_2"/>
    <property type="match status" value="1"/>
</dbReference>
<dbReference type="EMBL" id="LTAO01000001">
    <property type="protein sequence ID" value="KYG35346.1"/>
    <property type="molecule type" value="Genomic_DNA"/>
</dbReference>
<reference evidence="2" key="1">
    <citation type="submission" date="2016-02" db="EMBL/GenBank/DDBJ databases">
        <title>Genome sequence of Bacillus trypoxylicola KCTC 13244(T).</title>
        <authorList>
            <person name="Jeong H."/>
            <person name="Park S.-H."/>
            <person name="Choi S.-K."/>
        </authorList>
    </citation>
    <scope>NUCLEOTIDE SEQUENCE [LARGE SCALE GENOMIC DNA]</scope>
    <source>
        <strain evidence="2">KCTC 13244</strain>
    </source>
</reference>
<comment type="caution">
    <text evidence="2">The sequence shown here is derived from an EMBL/GenBank/DDBJ whole genome shotgun (WGS) entry which is preliminary data.</text>
</comment>
<dbReference type="STRING" id="519424.AZF04_02880"/>
<dbReference type="InterPro" id="IPR034660">
    <property type="entry name" value="DinB/YfiT-like"/>
</dbReference>
<accession>A0A161PLS4</accession>
<proteinExistence type="predicted"/>
<evidence type="ECO:0000259" key="1">
    <source>
        <dbReference type="Pfam" id="PF12867"/>
    </source>
</evidence>
<dbReference type="Gene3D" id="1.20.120.450">
    <property type="entry name" value="dinb family like domain"/>
    <property type="match status" value="1"/>
</dbReference>
<dbReference type="SUPFAM" id="SSF109854">
    <property type="entry name" value="DinB/YfiT-like putative metalloenzymes"/>
    <property type="match status" value="1"/>
</dbReference>
<dbReference type="AlphaFoldDB" id="A0A161PLS4"/>
<evidence type="ECO:0000313" key="2">
    <source>
        <dbReference type="EMBL" id="KYG35346.1"/>
    </source>
</evidence>
<dbReference type="InterPro" id="IPR024775">
    <property type="entry name" value="DinB-like"/>
</dbReference>
<protein>
    <submittedName>
        <fullName evidence="2">DltD domain-containing protein</fullName>
    </submittedName>
</protein>
<organism evidence="2 3">
    <name type="scientific">Alkalihalobacillus trypoxylicola</name>
    <dbReference type="NCBI Taxonomy" id="519424"/>
    <lineage>
        <taxon>Bacteria</taxon>
        <taxon>Bacillati</taxon>
        <taxon>Bacillota</taxon>
        <taxon>Bacilli</taxon>
        <taxon>Bacillales</taxon>
        <taxon>Bacillaceae</taxon>
        <taxon>Alkalihalobacillus</taxon>
    </lineage>
</organism>
<dbReference type="RefSeq" id="WP_061947501.1">
    <property type="nucleotide sequence ID" value="NZ_LTAO01000001.1"/>
</dbReference>
<name>A0A161PLS4_9BACI</name>
<evidence type="ECO:0000313" key="3">
    <source>
        <dbReference type="Proteomes" id="UP000075806"/>
    </source>
</evidence>
<dbReference type="Proteomes" id="UP000075806">
    <property type="component" value="Unassembled WGS sequence"/>
</dbReference>
<gene>
    <name evidence="2" type="ORF">AZF04_02880</name>
</gene>